<dbReference type="PANTHER" id="PTHR45932:SF17">
    <property type="entry name" value="CELLULAR RETINALDEHYDE-BINDING_TRIPLE FUNCTION DOMAIN-CONTAINING PROTEIN"/>
    <property type="match status" value="1"/>
</dbReference>
<keyword evidence="6" id="KW-0132">Cell division</keyword>
<evidence type="ECO:0000256" key="8">
    <source>
        <dbReference type="ARBA" id="ARBA00023136"/>
    </source>
</evidence>
<evidence type="ECO:0008006" key="15">
    <source>
        <dbReference type="Google" id="ProtNLM"/>
    </source>
</evidence>
<reference evidence="13" key="1">
    <citation type="journal article" date="2017" name="Plant Biotechnol. J.">
        <title>A comprehensive draft genome sequence for lupin (Lupinus angustifolius), an emerging health food: insights into plant-microbe interactions and legume evolution.</title>
        <authorList>
            <person name="Hane J.K."/>
            <person name="Ming Y."/>
            <person name="Kamphuis L.G."/>
            <person name="Nelson M.N."/>
            <person name="Garg G."/>
            <person name="Atkins C.A."/>
            <person name="Bayer P.E."/>
            <person name="Bravo A."/>
            <person name="Bringans S."/>
            <person name="Cannon S."/>
            <person name="Edwards D."/>
            <person name="Foley R."/>
            <person name="Gao L.L."/>
            <person name="Harrison M.J."/>
            <person name="Huang W."/>
            <person name="Hurgobin B."/>
            <person name="Li S."/>
            <person name="Liu C.W."/>
            <person name="McGrath A."/>
            <person name="Morahan G."/>
            <person name="Murray J."/>
            <person name="Weller J."/>
            <person name="Jian J."/>
            <person name="Singh K.B."/>
        </authorList>
    </citation>
    <scope>NUCLEOTIDE SEQUENCE [LARGE SCALE GENOMIC DNA]</scope>
    <source>
        <tissue evidence="13">Whole plant</tissue>
    </source>
</reference>
<dbReference type="GO" id="GO:0016020">
    <property type="term" value="C:membrane"/>
    <property type="evidence" value="ECO:0007669"/>
    <property type="project" value="UniProtKB-SubCell"/>
</dbReference>
<dbReference type="SUPFAM" id="SSF52087">
    <property type="entry name" value="CRAL/TRIO domain"/>
    <property type="match status" value="1"/>
</dbReference>
<feature type="compositionally biased region" description="Basic and acidic residues" evidence="10">
    <location>
        <begin position="188"/>
        <end position="200"/>
    </location>
</feature>
<dbReference type="Gramene" id="OIV97022">
    <property type="protein sequence ID" value="OIV97022"/>
    <property type="gene ID" value="TanjilG_19569"/>
</dbReference>
<dbReference type="PROSITE" id="PS50191">
    <property type="entry name" value="CRAL_TRIO"/>
    <property type="match status" value="1"/>
</dbReference>
<evidence type="ECO:0000259" key="12">
    <source>
        <dbReference type="PROSITE" id="PS50866"/>
    </source>
</evidence>
<dbReference type="InterPro" id="IPR044834">
    <property type="entry name" value="PATL"/>
</dbReference>
<dbReference type="EMBL" id="CM007375">
    <property type="protein sequence ID" value="OIV97022.1"/>
    <property type="molecule type" value="Genomic_DNA"/>
</dbReference>
<evidence type="ECO:0000256" key="9">
    <source>
        <dbReference type="ARBA" id="ARBA00023306"/>
    </source>
</evidence>
<dbReference type="SUPFAM" id="SSF46938">
    <property type="entry name" value="CRAL/TRIO N-terminal domain"/>
    <property type="match status" value="1"/>
</dbReference>
<keyword evidence="7" id="KW-0446">Lipid-binding</keyword>
<dbReference type="Pfam" id="PF03765">
    <property type="entry name" value="CRAL_TRIO_N"/>
    <property type="match status" value="1"/>
</dbReference>
<feature type="compositionally biased region" description="Basic and acidic residues" evidence="10">
    <location>
        <begin position="145"/>
        <end position="156"/>
    </location>
</feature>
<comment type="similarity">
    <text evidence="3">Belongs to the patellin family.</text>
</comment>
<keyword evidence="14" id="KW-1185">Reference proteome</keyword>
<dbReference type="InterPro" id="IPR009038">
    <property type="entry name" value="GOLD_dom"/>
</dbReference>
<feature type="compositionally biased region" description="Basic and acidic residues" evidence="10">
    <location>
        <begin position="248"/>
        <end position="279"/>
    </location>
</feature>
<name>A0A1J7G9K6_LUPAN</name>
<dbReference type="Gene3D" id="1.10.8.20">
    <property type="entry name" value="N-terminal domain of phosphatidylinositol transfer protein sec14p"/>
    <property type="match status" value="1"/>
</dbReference>
<dbReference type="CDD" id="cd00170">
    <property type="entry name" value="SEC14"/>
    <property type="match status" value="1"/>
</dbReference>
<dbReference type="STRING" id="3871.A0A1J7G9K6"/>
<feature type="compositionally biased region" description="Low complexity" evidence="10">
    <location>
        <begin position="237"/>
        <end position="247"/>
    </location>
</feature>
<evidence type="ECO:0000256" key="2">
    <source>
        <dbReference type="ARBA" id="ARBA00004496"/>
    </source>
</evidence>
<dbReference type="Gene3D" id="2.60.120.680">
    <property type="entry name" value="GOLD domain"/>
    <property type="match status" value="1"/>
</dbReference>
<feature type="compositionally biased region" description="Low complexity" evidence="10">
    <location>
        <begin position="32"/>
        <end position="42"/>
    </location>
</feature>
<feature type="compositionally biased region" description="Acidic residues" evidence="10">
    <location>
        <begin position="43"/>
        <end position="57"/>
    </location>
</feature>
<feature type="region of interest" description="Disordered" evidence="10">
    <location>
        <begin position="237"/>
        <end position="288"/>
    </location>
</feature>
<dbReference type="GO" id="GO:0008289">
    <property type="term" value="F:lipid binding"/>
    <property type="evidence" value="ECO:0007669"/>
    <property type="project" value="UniProtKB-KW"/>
</dbReference>
<dbReference type="GO" id="GO:0051301">
    <property type="term" value="P:cell division"/>
    <property type="evidence" value="ECO:0007669"/>
    <property type="project" value="UniProtKB-KW"/>
</dbReference>
<accession>A0A1J7G9K6</accession>
<evidence type="ECO:0000256" key="4">
    <source>
        <dbReference type="ARBA" id="ARBA00022448"/>
    </source>
</evidence>
<evidence type="ECO:0000256" key="6">
    <source>
        <dbReference type="ARBA" id="ARBA00022618"/>
    </source>
</evidence>
<dbReference type="SMART" id="SM01100">
    <property type="entry name" value="CRAL_TRIO_N"/>
    <property type="match status" value="1"/>
</dbReference>
<dbReference type="InterPro" id="IPR056794">
    <property type="entry name" value="PATL1-6_C_GOLD"/>
</dbReference>
<dbReference type="InterPro" id="IPR036273">
    <property type="entry name" value="CRAL/TRIO_N_dom_sf"/>
</dbReference>
<dbReference type="Proteomes" id="UP000188354">
    <property type="component" value="Chromosome LG15"/>
</dbReference>
<sequence length="633" mass="71184">MAEETPKTALETTTTHEEAVVHVEEEVKVTDVTLADKNNNTEAEADAEEVTEAGTEGEAEKKKHVEEGGEKIADSDSFKEESTKVSDLSEAEKKGLQELKQLIQEALNKHEFSSLAVNLPKEEEKPETLAADANKEQVSEAVADVETKTEDKEHVSESVADDVATEKGEKKEEDQPAKIEEAAPIVKETYEPEKPTKTDEKEEEEALEVKETKVEIATVDEDGAKTVEAIEETIVAVSSSTSTVQESSTKEEESSAKEEEASAKEEEASAKEETSKDETSASSPPLLPPEEVSIWGIPLLSDERSDVILLKFLRARDFKVKEAFTMIKNTIKWRNEFGIDELLEQENLVDDDLEKVVYMHGFDKEGHPVCYNIYGEFQNKEVYKKTFSDEEKREKFLRWRIQFLERSIRKLDFTPGGISTLVQVNDLKNSPGPGKWELRQATKQALQLLQDNYPEFVAKQVFINVPWWYLAVNRMISPFLTQRTKSKFVFAGPSKSAETLLRYIAPEQLPVKYGGLSKDGEFGITDTVTEITVKPASKHNVEFPVTENCQLSWELRVIGWDISYGAEFVPSTEGSYTVIIQKDRKVTSSEEPVIYNSYKIGEPGKVVLTIDNQSSKKKKLLYRLKTIPNSSSE</sequence>
<evidence type="ECO:0000313" key="14">
    <source>
        <dbReference type="Proteomes" id="UP000188354"/>
    </source>
</evidence>
<keyword evidence="5" id="KW-0963">Cytoplasm</keyword>
<dbReference type="SMART" id="SM00516">
    <property type="entry name" value="SEC14"/>
    <property type="match status" value="1"/>
</dbReference>
<dbReference type="InterPro" id="IPR001251">
    <property type="entry name" value="CRAL-TRIO_dom"/>
</dbReference>
<evidence type="ECO:0000313" key="13">
    <source>
        <dbReference type="EMBL" id="OIV97022.1"/>
    </source>
</evidence>
<feature type="domain" description="GOLD" evidence="12">
    <location>
        <begin position="525"/>
        <end position="626"/>
    </location>
</feature>
<feature type="compositionally biased region" description="Basic and acidic residues" evidence="10">
    <location>
        <begin position="58"/>
        <end position="84"/>
    </location>
</feature>
<dbReference type="AlphaFoldDB" id="A0A1J7G9K6"/>
<dbReference type="InterPro" id="IPR011074">
    <property type="entry name" value="CRAL/TRIO_N_dom"/>
</dbReference>
<keyword evidence="4" id="KW-0813">Transport</keyword>
<dbReference type="InterPro" id="IPR036865">
    <property type="entry name" value="CRAL-TRIO_dom_sf"/>
</dbReference>
<proteinExistence type="inferred from homology"/>
<keyword evidence="9" id="KW-0131">Cell cycle</keyword>
<dbReference type="PANTHER" id="PTHR45932">
    <property type="entry name" value="PATELLIN-1"/>
    <property type="match status" value="1"/>
</dbReference>
<evidence type="ECO:0000256" key="1">
    <source>
        <dbReference type="ARBA" id="ARBA00004370"/>
    </source>
</evidence>
<dbReference type="PRINTS" id="PR00180">
    <property type="entry name" value="CRETINALDHBP"/>
</dbReference>
<dbReference type="Pfam" id="PF00650">
    <property type="entry name" value="CRAL_TRIO"/>
    <property type="match status" value="1"/>
</dbReference>
<dbReference type="GO" id="GO:0005737">
    <property type="term" value="C:cytoplasm"/>
    <property type="evidence" value="ECO:0007669"/>
    <property type="project" value="UniProtKB-SubCell"/>
</dbReference>
<feature type="compositionally biased region" description="Basic and acidic residues" evidence="10">
    <location>
        <begin position="164"/>
        <end position="181"/>
    </location>
</feature>
<dbReference type="PROSITE" id="PS50866">
    <property type="entry name" value="GOLD"/>
    <property type="match status" value="1"/>
</dbReference>
<feature type="compositionally biased region" description="Basic and acidic residues" evidence="10">
    <location>
        <begin position="120"/>
        <end position="138"/>
    </location>
</feature>
<keyword evidence="8" id="KW-0472">Membrane</keyword>
<dbReference type="FunFam" id="3.40.525.10:FF:000022">
    <property type="entry name" value="SEC14 cytosolic factor family protein"/>
    <property type="match status" value="1"/>
</dbReference>
<dbReference type="Gene3D" id="3.40.525.10">
    <property type="entry name" value="CRAL-TRIO lipid binding domain"/>
    <property type="match status" value="1"/>
</dbReference>
<dbReference type="Pfam" id="PF25099">
    <property type="entry name" value="GOLD_PATL1_C"/>
    <property type="match status" value="1"/>
</dbReference>
<comment type="subcellular location">
    <subcellularLocation>
        <location evidence="2">Cytoplasm</location>
    </subcellularLocation>
    <subcellularLocation>
        <location evidence="1">Membrane</location>
    </subcellularLocation>
</comment>
<evidence type="ECO:0000256" key="10">
    <source>
        <dbReference type="SAM" id="MobiDB-lite"/>
    </source>
</evidence>
<dbReference type="InterPro" id="IPR036598">
    <property type="entry name" value="GOLD_dom_sf"/>
</dbReference>
<evidence type="ECO:0000259" key="11">
    <source>
        <dbReference type="PROSITE" id="PS50191"/>
    </source>
</evidence>
<gene>
    <name evidence="13" type="ORF">TanjilG_19569</name>
</gene>
<evidence type="ECO:0000256" key="3">
    <source>
        <dbReference type="ARBA" id="ARBA00007155"/>
    </source>
</evidence>
<organism evidence="13 14">
    <name type="scientific">Lupinus angustifolius</name>
    <name type="common">Narrow-leaved blue lupine</name>
    <dbReference type="NCBI Taxonomy" id="3871"/>
    <lineage>
        <taxon>Eukaryota</taxon>
        <taxon>Viridiplantae</taxon>
        <taxon>Streptophyta</taxon>
        <taxon>Embryophyta</taxon>
        <taxon>Tracheophyta</taxon>
        <taxon>Spermatophyta</taxon>
        <taxon>Magnoliopsida</taxon>
        <taxon>eudicotyledons</taxon>
        <taxon>Gunneridae</taxon>
        <taxon>Pentapetalae</taxon>
        <taxon>rosids</taxon>
        <taxon>fabids</taxon>
        <taxon>Fabales</taxon>
        <taxon>Fabaceae</taxon>
        <taxon>Papilionoideae</taxon>
        <taxon>50 kb inversion clade</taxon>
        <taxon>genistoids sensu lato</taxon>
        <taxon>core genistoids</taxon>
        <taxon>Genisteae</taxon>
        <taxon>Lupinus</taxon>
    </lineage>
</organism>
<evidence type="ECO:0000256" key="5">
    <source>
        <dbReference type="ARBA" id="ARBA00022490"/>
    </source>
</evidence>
<dbReference type="SUPFAM" id="SSF101576">
    <property type="entry name" value="Supernatant protein factor (SPF), C-terminal domain"/>
    <property type="match status" value="1"/>
</dbReference>
<dbReference type="OMA" id="CALSWEL"/>
<feature type="region of interest" description="Disordered" evidence="10">
    <location>
        <begin position="32"/>
        <end position="91"/>
    </location>
</feature>
<feature type="domain" description="CRAL-TRIO" evidence="11">
    <location>
        <begin position="346"/>
        <end position="521"/>
    </location>
</feature>
<evidence type="ECO:0000256" key="7">
    <source>
        <dbReference type="ARBA" id="ARBA00023121"/>
    </source>
</evidence>
<protein>
    <recommendedName>
        <fullName evidence="15">CRAL-TRIO domain-containing protein</fullName>
    </recommendedName>
</protein>
<feature type="region of interest" description="Disordered" evidence="10">
    <location>
        <begin position="119"/>
        <end position="214"/>
    </location>
</feature>